<dbReference type="GO" id="GO:0016787">
    <property type="term" value="F:hydrolase activity"/>
    <property type="evidence" value="ECO:0007669"/>
    <property type="project" value="UniProtKB-KW"/>
</dbReference>
<dbReference type="Proteomes" id="UP000009222">
    <property type="component" value="Chromosome"/>
</dbReference>
<dbReference type="RefSeq" id="WP_015713158.1">
    <property type="nucleotide sequence ID" value="NC_015577.1"/>
</dbReference>
<keyword evidence="3" id="KW-1185">Reference proteome</keyword>
<dbReference type="Pfam" id="PF00561">
    <property type="entry name" value="Abhydrolase_1"/>
    <property type="match status" value="1"/>
</dbReference>
<name>F5YGG3_LEAAZ</name>
<dbReference type="SUPFAM" id="SSF53474">
    <property type="entry name" value="alpha/beta-Hydrolases"/>
    <property type="match status" value="1"/>
</dbReference>
<dbReference type="KEGG" id="taz:TREAZ_2354"/>
<dbReference type="HOGENOM" id="CLU_015737_1_2_12"/>
<dbReference type="InterPro" id="IPR029058">
    <property type="entry name" value="AB_hydrolase_fold"/>
</dbReference>
<protein>
    <submittedName>
        <fullName evidence="2">Hydrolase of alpha/beta superfamily</fullName>
    </submittedName>
</protein>
<dbReference type="STRING" id="545695.TREAZ_2354"/>
<accession>F5YGG3</accession>
<dbReference type="OrthoDB" id="9765872at2"/>
<evidence type="ECO:0000313" key="3">
    <source>
        <dbReference type="Proteomes" id="UP000009222"/>
    </source>
</evidence>
<reference evidence="3" key="1">
    <citation type="submission" date="2009-12" db="EMBL/GenBank/DDBJ databases">
        <title>Complete sequence of Treponema azotonutricium strain ZAS-9.</title>
        <authorList>
            <person name="Tetu S.G."/>
            <person name="Matson E."/>
            <person name="Ren Q."/>
            <person name="Seshadri R."/>
            <person name="Elbourne L."/>
            <person name="Hassan K.A."/>
            <person name="Durkin A."/>
            <person name="Radune D."/>
            <person name="Mohamoud Y."/>
            <person name="Shay R."/>
            <person name="Jin S."/>
            <person name="Zhang X."/>
            <person name="Lucey K."/>
            <person name="Ballor N.R."/>
            <person name="Ottesen E."/>
            <person name="Rosenthal R."/>
            <person name="Allen A."/>
            <person name="Leadbetter J.R."/>
            <person name="Paulsen I.T."/>
        </authorList>
    </citation>
    <scope>NUCLEOTIDE SEQUENCE [LARGE SCALE GENOMIC DNA]</scope>
    <source>
        <strain evidence="3">ATCC BAA-888 / DSM 13862 / ZAS-9</strain>
    </source>
</reference>
<organism evidence="2 3">
    <name type="scientific">Leadbettera azotonutricia (strain ATCC BAA-888 / DSM 13862 / ZAS-9)</name>
    <name type="common">Treponema azotonutricium</name>
    <dbReference type="NCBI Taxonomy" id="545695"/>
    <lineage>
        <taxon>Bacteria</taxon>
        <taxon>Pseudomonadati</taxon>
        <taxon>Spirochaetota</taxon>
        <taxon>Spirochaetia</taxon>
        <taxon>Spirochaetales</taxon>
        <taxon>Breznakiellaceae</taxon>
        <taxon>Leadbettera</taxon>
    </lineage>
</organism>
<dbReference type="EMBL" id="CP001841">
    <property type="protein sequence ID" value="AEF82953.1"/>
    <property type="molecule type" value="Genomic_DNA"/>
</dbReference>
<dbReference type="Gene3D" id="3.40.50.1820">
    <property type="entry name" value="alpha/beta hydrolase"/>
    <property type="match status" value="1"/>
</dbReference>
<sequence>MKHIELKYPLLLIHGAGFRDKTMGINYWGRIPRYLAEQGVAVHYGGTDAWGTLESNGEMVKRAILETLDKTGAEKVNIIAHSKGGLEARYAISCLGMDSRVASLTTMSTPHRGVKAMNTALQLPLWLYRPASVLANLWSRILGDGGPDFFRGSRQLAEYFCTEFNRKYPDKPGILYQSYASKLKYFFGDPAYLLTWILVKIFDGDNDGLCPVESAKWGEFRGIITTQGYFGVSHAGILDLYRVPYKGVRIPELYVAIAKELAGKGL</sequence>
<evidence type="ECO:0000259" key="1">
    <source>
        <dbReference type="Pfam" id="PF00561"/>
    </source>
</evidence>
<proteinExistence type="predicted"/>
<dbReference type="eggNOG" id="COG1075">
    <property type="taxonomic scope" value="Bacteria"/>
</dbReference>
<evidence type="ECO:0000313" key="2">
    <source>
        <dbReference type="EMBL" id="AEF82953.1"/>
    </source>
</evidence>
<feature type="domain" description="AB hydrolase-1" evidence="1">
    <location>
        <begin position="9"/>
        <end position="147"/>
    </location>
</feature>
<dbReference type="InParanoid" id="F5YGG3"/>
<dbReference type="AlphaFoldDB" id="F5YGG3"/>
<gene>
    <name evidence="2" type="ordered locus">TREAZ_2354</name>
</gene>
<reference evidence="2 3" key="2">
    <citation type="journal article" date="2011" name="ISME J.">
        <title>RNA-seq reveals cooperative metabolic interactions between two termite-gut spirochete species in co-culture.</title>
        <authorList>
            <person name="Rosenthal A.Z."/>
            <person name="Matson E.G."/>
            <person name="Eldar A."/>
            <person name="Leadbetter J.R."/>
        </authorList>
    </citation>
    <scope>NUCLEOTIDE SEQUENCE [LARGE SCALE GENOMIC DNA]</scope>
    <source>
        <strain evidence="3">ATCC BAA-888 / DSM 13862 / ZAS-9</strain>
    </source>
</reference>
<keyword evidence="2" id="KW-0378">Hydrolase</keyword>
<dbReference type="InterPro" id="IPR000073">
    <property type="entry name" value="AB_hydrolase_1"/>
</dbReference>